<dbReference type="eggNOG" id="COG0577">
    <property type="taxonomic scope" value="Bacteria"/>
</dbReference>
<gene>
    <name evidence="3" type="ORF">I586_03200</name>
    <name evidence="2" type="ORF">UAY_00458</name>
</gene>
<dbReference type="GO" id="GO:0005886">
    <property type="term" value="C:plasma membrane"/>
    <property type="evidence" value="ECO:0007669"/>
    <property type="project" value="TreeGrafter"/>
</dbReference>
<evidence type="ECO:0000313" key="4">
    <source>
        <dbReference type="Proteomes" id="UP000013781"/>
    </source>
</evidence>
<dbReference type="EMBL" id="ASWB01000005">
    <property type="protein sequence ID" value="EOT63767.1"/>
    <property type="molecule type" value="Genomic_DNA"/>
</dbReference>
<dbReference type="GO" id="GO:0022857">
    <property type="term" value="F:transmembrane transporter activity"/>
    <property type="evidence" value="ECO:0007669"/>
    <property type="project" value="TreeGrafter"/>
</dbReference>
<reference evidence="3 5" key="2">
    <citation type="submission" date="2013-03" db="EMBL/GenBank/DDBJ databases">
        <title>The Genome Sequence of Enterococcus moraviensis BAA-383 (PacBio/Illumina hybrid assembly).</title>
        <authorList>
            <consortium name="The Broad Institute Genomics Platform"/>
            <consortium name="The Broad Institute Genome Sequencing Center for Infectious Disease"/>
            <person name="Earl A."/>
            <person name="Russ C."/>
            <person name="Gilmore M."/>
            <person name="Surin D."/>
            <person name="Walker B."/>
            <person name="Young S."/>
            <person name="Zeng Q."/>
            <person name="Gargeya S."/>
            <person name="Fitzgerald M."/>
            <person name="Haas B."/>
            <person name="Abouelleil A."/>
            <person name="Allen A.W."/>
            <person name="Alvarado L."/>
            <person name="Arachchi H.M."/>
            <person name="Berlin A.M."/>
            <person name="Chapman S.B."/>
            <person name="Gainer-Dewar J."/>
            <person name="Goldberg J."/>
            <person name="Griggs A."/>
            <person name="Gujja S."/>
            <person name="Hansen M."/>
            <person name="Howarth C."/>
            <person name="Imamovic A."/>
            <person name="Ireland A."/>
            <person name="Larimer J."/>
            <person name="McCowan C."/>
            <person name="Murphy C."/>
            <person name="Pearson M."/>
            <person name="Poon T.W."/>
            <person name="Priest M."/>
            <person name="Roberts A."/>
            <person name="Saif S."/>
            <person name="Shea T."/>
            <person name="Sisk P."/>
            <person name="Sykes S."/>
            <person name="Wortman J."/>
            <person name="Nusbaum C."/>
            <person name="Birren B."/>
        </authorList>
    </citation>
    <scope>NUCLEOTIDE SEQUENCE [LARGE SCALE GENOMIC DNA]</scope>
    <source>
        <strain evidence="3 5">ATCC BAA-383</strain>
    </source>
</reference>
<dbReference type="OrthoDB" id="2177131at2"/>
<sequence length="449" mass="51102">MFVFKHAFLNLKRHTWRYLLVGIILFLLILGTVVTSTVYTSAKVFAKNYSKQFMTLVTILEPDLSSLTHEKKLTKEQYLKFGESKYVNGTRMAANFPVSFDTLKTNSESSPLQVQKMDGDEVKENYYPSIASWFGVDTQELKTEFLQGDMEISTGRANLKMNECLISAELAKLNQLKIGDSIQVTVIGNQVPEKKVLVIAGIYQPKEQTASKEVNELMRIQENNIYTNLETVQATKSFEEYGYNNVAYELKNRSDFDAFLKELQKKGLPDEYHVMTNEANMDMLLSPVNGVGTLSGTILLSFLIFGNFSLALFSIRKFKQEQTDIYVLRNIGITKSQLIQSRLIELGVSTIISFSLAFMTARLVTQPIADWQLKNQKQMMGNVAQLFSVMDNGKVESITTIPMMLTNYSFVFMIGITSLFLMTIISIEAYKIFKFEPIEFLLERNIDES</sequence>
<protein>
    <recommendedName>
        <fullName evidence="6">ABC3 transporter permease protein domain-containing protein</fullName>
    </recommendedName>
</protein>
<dbReference type="PANTHER" id="PTHR30572:SF9">
    <property type="entry name" value="ABC TRANSPORTER PERMEASE PROTEIN"/>
    <property type="match status" value="1"/>
</dbReference>
<dbReference type="PANTHER" id="PTHR30572">
    <property type="entry name" value="MEMBRANE COMPONENT OF TRANSPORTER-RELATED"/>
    <property type="match status" value="1"/>
</dbReference>
<keyword evidence="5" id="KW-1185">Reference proteome</keyword>
<evidence type="ECO:0000313" key="5">
    <source>
        <dbReference type="Proteomes" id="UP000014157"/>
    </source>
</evidence>
<proteinExistence type="predicted"/>
<evidence type="ECO:0000313" key="3">
    <source>
        <dbReference type="EMBL" id="EOT63767.1"/>
    </source>
</evidence>
<keyword evidence="1" id="KW-1133">Transmembrane helix</keyword>
<feature type="transmembrane region" description="Helical" evidence="1">
    <location>
        <begin position="291"/>
        <end position="313"/>
    </location>
</feature>
<keyword evidence="1" id="KW-0812">Transmembrane</keyword>
<dbReference type="InterPro" id="IPR050250">
    <property type="entry name" value="Macrolide_Exporter_MacB"/>
</dbReference>
<feature type="transmembrane region" description="Helical" evidence="1">
    <location>
        <begin position="410"/>
        <end position="430"/>
    </location>
</feature>
<dbReference type="HOGENOM" id="CLU_606555_0_0_9"/>
<accession>R2U172</accession>
<reference evidence="2 4" key="1">
    <citation type="submission" date="2013-02" db="EMBL/GenBank/DDBJ databases">
        <title>The Genome Sequence of Enterococcus moraviensis BAA-383.</title>
        <authorList>
            <consortium name="The Broad Institute Genome Sequencing Platform"/>
            <consortium name="The Broad Institute Genome Sequencing Center for Infectious Disease"/>
            <person name="Earl A.M."/>
            <person name="Gilmore M.S."/>
            <person name="Lebreton F."/>
            <person name="Walker B."/>
            <person name="Young S.K."/>
            <person name="Zeng Q."/>
            <person name="Gargeya S."/>
            <person name="Fitzgerald M."/>
            <person name="Haas B."/>
            <person name="Abouelleil A."/>
            <person name="Alvarado L."/>
            <person name="Arachchi H.M."/>
            <person name="Berlin A.M."/>
            <person name="Chapman S.B."/>
            <person name="Dewar J."/>
            <person name="Goldberg J."/>
            <person name="Griggs A."/>
            <person name="Gujja S."/>
            <person name="Hansen M."/>
            <person name="Howarth C."/>
            <person name="Imamovic A."/>
            <person name="Larimer J."/>
            <person name="McCowan C."/>
            <person name="Murphy C."/>
            <person name="Neiman D."/>
            <person name="Pearson M."/>
            <person name="Priest M."/>
            <person name="Roberts A."/>
            <person name="Saif S."/>
            <person name="Shea T."/>
            <person name="Sisk P."/>
            <person name="Sykes S."/>
            <person name="Wortman J."/>
            <person name="Nusbaum C."/>
            <person name="Birren B."/>
        </authorList>
    </citation>
    <scope>NUCLEOTIDE SEQUENCE [LARGE SCALE GENOMIC DNA]</scope>
    <source>
        <strain evidence="2 4">ATCC BAA-383</strain>
    </source>
</reference>
<organism evidence="2 4">
    <name type="scientific">Enterococcus moraviensis ATCC BAA-383</name>
    <dbReference type="NCBI Taxonomy" id="1158609"/>
    <lineage>
        <taxon>Bacteria</taxon>
        <taxon>Bacillati</taxon>
        <taxon>Bacillota</taxon>
        <taxon>Bacilli</taxon>
        <taxon>Lactobacillales</taxon>
        <taxon>Enterococcaceae</taxon>
        <taxon>Enterococcus</taxon>
    </lineage>
</organism>
<dbReference type="RefSeq" id="WP_010763863.1">
    <property type="nucleotide sequence ID" value="NZ_ASWB01000005.1"/>
</dbReference>
<dbReference type="PATRIC" id="fig|1158609.3.peg.424"/>
<keyword evidence="1" id="KW-0472">Membrane</keyword>
<dbReference type="Proteomes" id="UP000013781">
    <property type="component" value="Unassembled WGS sequence"/>
</dbReference>
<evidence type="ECO:0008006" key="6">
    <source>
        <dbReference type="Google" id="ProtNLM"/>
    </source>
</evidence>
<dbReference type="EMBL" id="AJAS01000003">
    <property type="protein sequence ID" value="EOI06407.1"/>
    <property type="molecule type" value="Genomic_DNA"/>
</dbReference>
<evidence type="ECO:0000313" key="2">
    <source>
        <dbReference type="EMBL" id="EOI06407.1"/>
    </source>
</evidence>
<evidence type="ECO:0000256" key="1">
    <source>
        <dbReference type="SAM" id="Phobius"/>
    </source>
</evidence>
<name>R2U172_9ENTE</name>
<comment type="caution">
    <text evidence="2">The sequence shown here is derived from an EMBL/GenBank/DDBJ whole genome shotgun (WGS) entry which is preliminary data.</text>
</comment>
<dbReference type="Proteomes" id="UP000014157">
    <property type="component" value="Unassembled WGS sequence"/>
</dbReference>
<dbReference type="STRING" id="155617.RV09_GL003012"/>
<dbReference type="AlphaFoldDB" id="R2U172"/>